<keyword evidence="3" id="KW-1185">Reference proteome</keyword>
<name>A0A226E5C2_FOLCA</name>
<proteinExistence type="predicted"/>
<feature type="compositionally biased region" description="Basic and acidic residues" evidence="1">
    <location>
        <begin position="94"/>
        <end position="109"/>
    </location>
</feature>
<feature type="region of interest" description="Disordered" evidence="1">
    <location>
        <begin position="45"/>
        <end position="109"/>
    </location>
</feature>
<evidence type="ECO:0000313" key="3">
    <source>
        <dbReference type="Proteomes" id="UP000198287"/>
    </source>
</evidence>
<dbReference type="EMBL" id="LNIX01000006">
    <property type="protein sequence ID" value="OXA52813.1"/>
    <property type="molecule type" value="Genomic_DNA"/>
</dbReference>
<dbReference type="Proteomes" id="UP000198287">
    <property type="component" value="Unassembled WGS sequence"/>
</dbReference>
<accession>A0A226E5C2</accession>
<evidence type="ECO:0000256" key="1">
    <source>
        <dbReference type="SAM" id="MobiDB-lite"/>
    </source>
</evidence>
<sequence length="359" mass="39995">MSLEDNFSLALADIKNHLPPKSLHYLTSILQKGWDNVDKGNIDNYSDGGTVTGGDPNHSSNWSESSGSRGIGTLLSADFSDKQSGDGDDDEAAEIGRPRSEEDLECEKAKERVNNKHTTSVTLPFLPSLLADQDTVGERRATGGGGGRRYLHHLSASPYLHQASLGITLRQKNEPLCSHLFPICRKILAKTPPIQRPGTKIGVVEEDLGVKSVSEVVEREEKNQIRSSERDSPYQELIGKISETRVQKDFARVPAAVLLATIAAKEPKATNRNRHRKNKKDQEQAGVCDFSRPISNPLYKVYNPKGYQKTDDEVVLEHIEKIGREFNEWLSTLEGDAVQLDLPLLTRILRHELQFPDRE</sequence>
<evidence type="ECO:0000313" key="2">
    <source>
        <dbReference type="EMBL" id="OXA52813.1"/>
    </source>
</evidence>
<reference evidence="2 3" key="1">
    <citation type="submission" date="2015-12" db="EMBL/GenBank/DDBJ databases">
        <title>The genome of Folsomia candida.</title>
        <authorList>
            <person name="Faddeeva A."/>
            <person name="Derks M.F."/>
            <person name="Anvar Y."/>
            <person name="Smit S."/>
            <person name="Van Straalen N."/>
            <person name="Roelofs D."/>
        </authorList>
    </citation>
    <scope>NUCLEOTIDE SEQUENCE [LARGE SCALE GENOMIC DNA]</scope>
    <source>
        <strain evidence="2 3">VU population</strain>
        <tissue evidence="2">Whole body</tissue>
    </source>
</reference>
<gene>
    <name evidence="2" type="ORF">Fcan01_12146</name>
</gene>
<organism evidence="2 3">
    <name type="scientific">Folsomia candida</name>
    <name type="common">Springtail</name>
    <dbReference type="NCBI Taxonomy" id="158441"/>
    <lineage>
        <taxon>Eukaryota</taxon>
        <taxon>Metazoa</taxon>
        <taxon>Ecdysozoa</taxon>
        <taxon>Arthropoda</taxon>
        <taxon>Hexapoda</taxon>
        <taxon>Collembola</taxon>
        <taxon>Entomobryomorpha</taxon>
        <taxon>Isotomoidea</taxon>
        <taxon>Isotomidae</taxon>
        <taxon>Proisotominae</taxon>
        <taxon>Folsomia</taxon>
    </lineage>
</organism>
<dbReference type="AlphaFoldDB" id="A0A226E5C2"/>
<comment type="caution">
    <text evidence="2">The sequence shown here is derived from an EMBL/GenBank/DDBJ whole genome shotgun (WGS) entry which is preliminary data.</text>
</comment>
<feature type="compositionally biased region" description="Low complexity" evidence="1">
    <location>
        <begin position="59"/>
        <end position="68"/>
    </location>
</feature>
<protein>
    <submittedName>
        <fullName evidence="2">Uncharacterized protein</fullName>
    </submittedName>
</protein>